<feature type="signal peptide" evidence="1">
    <location>
        <begin position="1"/>
        <end position="27"/>
    </location>
</feature>
<sequence>MHHRFRLKALALALACGAAIAPAPAGAAESYMSVGLPFFAPYRVAIANVDVRDGKVTGTLAPPAGDPRPPLPLSGTLANGRMRLVIGTGAESYTLDLREGEQDQQQIWSETAPLPDLDAIALFRPVGGFSETGLALQHLDVNWCGQLIGGLAIQLNTAALRGAAEAPAALADLDVVVGPNRGNVSTVKLKDVWSRLRLAVQASDADPVVVDVRAPLGGEAQMARTLRALPQVAAVGLPASCGELALAGVPRERVMDGGAVSEAKLKAYGEQLLPRLISGAEPGARGPGARKFKLSGLQVARDAAGLPTLTATLQGDAEATRLGKGEVDQFTLTLTPLVTAGDTGETISLIPTVSRLRTAPRRGPQAPDEAAFKPAQDPAVTAAVRHRLTTWLAANESLACSFLTQTSFQEPDNALVCANRMLDSVAGDEGGN</sequence>
<name>A0A3L7A7L1_9HYPH</name>
<dbReference type="RefSeq" id="WP_121624388.1">
    <property type="nucleotide sequence ID" value="NZ_JACIIW010000003.1"/>
</dbReference>
<evidence type="ECO:0000313" key="3">
    <source>
        <dbReference type="Proteomes" id="UP000269692"/>
    </source>
</evidence>
<keyword evidence="1" id="KW-0732">Signal</keyword>
<dbReference type="EMBL" id="RCTF01000014">
    <property type="protein sequence ID" value="RLP75830.1"/>
    <property type="molecule type" value="Genomic_DNA"/>
</dbReference>
<feature type="chain" id="PRO_5018293771" evidence="1">
    <location>
        <begin position="28"/>
        <end position="432"/>
    </location>
</feature>
<keyword evidence="3" id="KW-1185">Reference proteome</keyword>
<dbReference type="Proteomes" id="UP000269692">
    <property type="component" value="Unassembled WGS sequence"/>
</dbReference>
<reference evidence="2 3" key="1">
    <citation type="submission" date="2018-10" db="EMBL/GenBank/DDBJ databases">
        <title>Xanthobacter tagetidis genome sequencing and assembly.</title>
        <authorList>
            <person name="Maclea K.S."/>
            <person name="Goen A.E."/>
            <person name="Fatima S.A."/>
        </authorList>
    </citation>
    <scope>NUCLEOTIDE SEQUENCE [LARGE SCALE GENOMIC DNA]</scope>
    <source>
        <strain evidence="2 3">ATCC 700314</strain>
    </source>
</reference>
<evidence type="ECO:0000313" key="2">
    <source>
        <dbReference type="EMBL" id="RLP75830.1"/>
    </source>
</evidence>
<dbReference type="OrthoDB" id="8433826at2"/>
<comment type="caution">
    <text evidence="2">The sequence shown here is derived from an EMBL/GenBank/DDBJ whole genome shotgun (WGS) entry which is preliminary data.</text>
</comment>
<dbReference type="AlphaFoldDB" id="A0A3L7A7L1"/>
<gene>
    <name evidence="2" type="ORF">D9R14_16195</name>
</gene>
<accession>A0A3L7A7L1</accession>
<evidence type="ECO:0000256" key="1">
    <source>
        <dbReference type="SAM" id="SignalP"/>
    </source>
</evidence>
<organism evidence="2 3">
    <name type="scientific">Xanthobacter tagetidis</name>
    <dbReference type="NCBI Taxonomy" id="60216"/>
    <lineage>
        <taxon>Bacteria</taxon>
        <taxon>Pseudomonadati</taxon>
        <taxon>Pseudomonadota</taxon>
        <taxon>Alphaproteobacteria</taxon>
        <taxon>Hyphomicrobiales</taxon>
        <taxon>Xanthobacteraceae</taxon>
        <taxon>Xanthobacter</taxon>
    </lineage>
</organism>
<protein>
    <submittedName>
        <fullName evidence="2">Uncharacterized protein</fullName>
    </submittedName>
</protein>
<proteinExistence type="predicted"/>